<feature type="domain" description="SAM" evidence="1">
    <location>
        <begin position="18"/>
        <end position="84"/>
    </location>
</feature>
<dbReference type="WBParaSite" id="SMUV_0000638401-mRNA-1">
    <property type="protein sequence ID" value="SMUV_0000638401-mRNA-1"/>
    <property type="gene ID" value="SMUV_0000638401"/>
</dbReference>
<dbReference type="Pfam" id="PF00536">
    <property type="entry name" value="SAM_1"/>
    <property type="match status" value="1"/>
</dbReference>
<evidence type="ECO:0000313" key="2">
    <source>
        <dbReference type="Proteomes" id="UP000046393"/>
    </source>
</evidence>
<dbReference type="InterPro" id="IPR052268">
    <property type="entry name" value="SAM_domain-containing_protein"/>
</dbReference>
<dbReference type="PROSITE" id="PS50105">
    <property type="entry name" value="SAM_DOMAIN"/>
    <property type="match status" value="1"/>
</dbReference>
<accession>A0A0N5AP22</accession>
<organism evidence="2 3">
    <name type="scientific">Syphacia muris</name>
    <dbReference type="NCBI Taxonomy" id="451379"/>
    <lineage>
        <taxon>Eukaryota</taxon>
        <taxon>Metazoa</taxon>
        <taxon>Ecdysozoa</taxon>
        <taxon>Nematoda</taxon>
        <taxon>Chromadorea</taxon>
        <taxon>Rhabditida</taxon>
        <taxon>Spirurina</taxon>
        <taxon>Oxyuridomorpha</taxon>
        <taxon>Oxyuroidea</taxon>
        <taxon>Oxyuridae</taxon>
        <taxon>Syphacia</taxon>
    </lineage>
</organism>
<dbReference type="GO" id="GO:0007169">
    <property type="term" value="P:cell surface receptor protein tyrosine kinase signaling pathway"/>
    <property type="evidence" value="ECO:0007669"/>
    <property type="project" value="TreeGrafter"/>
</dbReference>
<dbReference type="GO" id="GO:0009898">
    <property type="term" value="C:cytoplasmic side of plasma membrane"/>
    <property type="evidence" value="ECO:0007669"/>
    <property type="project" value="TreeGrafter"/>
</dbReference>
<protein>
    <submittedName>
        <fullName evidence="3">SAM domain-containing protein</fullName>
    </submittedName>
</protein>
<dbReference type="STRING" id="451379.A0A0N5AP22"/>
<sequence length="98" mass="11673">MAENLNDHSNKPYSMYFWSEQDSQEWLKKRRPKLAVKYGDIFVKNMVKGRVLIDLNERDLEKIGISNHDERVVLLHEIQKEKLHSYLKELTELSEAQS</sequence>
<dbReference type="PANTHER" id="PTHR20843">
    <property type="entry name" value="STERILE ALPHA MOTIF DOMAIN CONTAINING PROTEIN 10"/>
    <property type="match status" value="1"/>
</dbReference>
<dbReference type="PANTHER" id="PTHR20843:SF0">
    <property type="entry name" value="PROTEIN AVEUGLE"/>
    <property type="match status" value="1"/>
</dbReference>
<dbReference type="SUPFAM" id="SSF47769">
    <property type="entry name" value="SAM/Pointed domain"/>
    <property type="match status" value="1"/>
</dbReference>
<dbReference type="AlphaFoldDB" id="A0A0N5AP22"/>
<dbReference type="SMART" id="SM00454">
    <property type="entry name" value="SAM"/>
    <property type="match status" value="1"/>
</dbReference>
<dbReference type="Gene3D" id="1.10.150.50">
    <property type="entry name" value="Transcription Factor, Ets-1"/>
    <property type="match status" value="1"/>
</dbReference>
<dbReference type="Proteomes" id="UP000046393">
    <property type="component" value="Unplaced"/>
</dbReference>
<evidence type="ECO:0000313" key="3">
    <source>
        <dbReference type="WBParaSite" id="SMUV_0000638401-mRNA-1"/>
    </source>
</evidence>
<proteinExistence type="predicted"/>
<keyword evidence="2" id="KW-1185">Reference proteome</keyword>
<dbReference type="InterPro" id="IPR013761">
    <property type="entry name" value="SAM/pointed_sf"/>
</dbReference>
<reference evidence="3" key="1">
    <citation type="submission" date="2017-02" db="UniProtKB">
        <authorList>
            <consortium name="WormBaseParasite"/>
        </authorList>
    </citation>
    <scope>IDENTIFICATION</scope>
</reference>
<evidence type="ECO:0000259" key="1">
    <source>
        <dbReference type="PROSITE" id="PS50105"/>
    </source>
</evidence>
<dbReference type="InterPro" id="IPR001660">
    <property type="entry name" value="SAM"/>
</dbReference>
<name>A0A0N5AP22_9BILA</name>